<comment type="similarity">
    <text evidence="7">Belongs to the TRAP transporter large permease family.</text>
</comment>
<reference evidence="9 10" key="1">
    <citation type="submission" date="2019-02" db="EMBL/GenBank/DDBJ databases">
        <title>Genomic Encyclopedia of Type Strains, Phase IV (KMG-IV): sequencing the most valuable type-strain genomes for metagenomic binning, comparative biology and taxonomic classification.</title>
        <authorList>
            <person name="Goeker M."/>
        </authorList>
    </citation>
    <scope>NUCLEOTIDE SEQUENCE [LARGE SCALE GENOMIC DNA]</scope>
    <source>
        <strain evidence="9 10">DSM 21056</strain>
    </source>
</reference>
<comment type="subcellular location">
    <subcellularLocation>
        <location evidence="1 7">Cell inner membrane</location>
        <topology evidence="1 7">Multi-pass membrane protein</topology>
    </subcellularLocation>
</comment>
<evidence type="ECO:0000313" key="10">
    <source>
        <dbReference type="Proteomes" id="UP000292298"/>
    </source>
</evidence>
<comment type="function">
    <text evidence="7">Part of the tripartite ATP-independent periplasmic (TRAP) transport system.</text>
</comment>
<evidence type="ECO:0000256" key="4">
    <source>
        <dbReference type="ARBA" id="ARBA00022692"/>
    </source>
</evidence>
<evidence type="ECO:0000256" key="6">
    <source>
        <dbReference type="ARBA" id="ARBA00023136"/>
    </source>
</evidence>
<accession>A0A4Q8D0H5</accession>
<dbReference type="Proteomes" id="UP000292298">
    <property type="component" value="Unassembled WGS sequence"/>
</dbReference>
<dbReference type="GO" id="GO:0022857">
    <property type="term" value="F:transmembrane transporter activity"/>
    <property type="evidence" value="ECO:0007669"/>
    <property type="project" value="UniProtKB-UniRule"/>
</dbReference>
<feature type="transmembrane region" description="Helical" evidence="7">
    <location>
        <begin position="285"/>
        <end position="303"/>
    </location>
</feature>
<proteinExistence type="inferred from homology"/>
<dbReference type="RefSeq" id="WP_130503077.1">
    <property type="nucleotide sequence ID" value="NZ_SHLI01000001.1"/>
</dbReference>
<dbReference type="OrthoDB" id="9796052at2"/>
<dbReference type="GO" id="GO:0005886">
    <property type="term" value="C:plasma membrane"/>
    <property type="evidence" value="ECO:0007669"/>
    <property type="project" value="UniProtKB-SubCell"/>
</dbReference>
<dbReference type="EMBL" id="SHLI01000001">
    <property type="protein sequence ID" value="RZU98793.1"/>
    <property type="molecule type" value="Genomic_DNA"/>
</dbReference>
<keyword evidence="2" id="KW-1003">Cell membrane</keyword>
<feature type="transmembrane region" description="Helical" evidence="7">
    <location>
        <begin position="211"/>
        <end position="232"/>
    </location>
</feature>
<dbReference type="InterPro" id="IPR004681">
    <property type="entry name" value="TRAP_DctM"/>
</dbReference>
<feature type="transmembrane region" description="Helical" evidence="7">
    <location>
        <begin position="379"/>
        <end position="396"/>
    </location>
</feature>
<keyword evidence="7" id="KW-0813">Transport</keyword>
<keyword evidence="4 7" id="KW-0812">Transmembrane</keyword>
<feature type="transmembrane region" description="Helical" evidence="7">
    <location>
        <begin position="445"/>
        <end position="466"/>
    </location>
</feature>
<name>A0A4Q8D0H5_9GAMM</name>
<feature type="domain" description="TRAP C4-dicarboxylate transport system permease DctM subunit" evidence="8">
    <location>
        <begin position="11"/>
        <end position="462"/>
    </location>
</feature>
<evidence type="ECO:0000256" key="5">
    <source>
        <dbReference type="ARBA" id="ARBA00022989"/>
    </source>
</evidence>
<protein>
    <recommendedName>
        <fullName evidence="7">TRAP transporter large permease protein</fullName>
    </recommendedName>
</protein>
<dbReference type="NCBIfam" id="TIGR00786">
    <property type="entry name" value="dctM"/>
    <property type="match status" value="1"/>
</dbReference>
<keyword evidence="5 7" id="KW-1133">Transmembrane helix</keyword>
<feature type="transmembrane region" description="Helical" evidence="7">
    <location>
        <begin position="312"/>
        <end position="332"/>
    </location>
</feature>
<evidence type="ECO:0000313" key="9">
    <source>
        <dbReference type="EMBL" id="RZU98793.1"/>
    </source>
</evidence>
<dbReference type="Pfam" id="PF06808">
    <property type="entry name" value="DctM"/>
    <property type="match status" value="1"/>
</dbReference>
<sequence>MTDPQIGIMMLAVFILCIFLGFPIAFTLMALGIGFGYFAYFDAGRMWRGYERLVEQGEQGWQVWQAYIEGFVNNRIFDLFVNQTYSVMANEVLTAVPLFLFMGYIVERSNIVERLFSTLYIAARRVPGAMGVAALITCTLFATATGIVGAVVTLMGLLALPAMLNARYDQSFASGVICAGGTLGILIPPSIMLIVYAAATGTSIVRLYAGALLPGLLLAGLYIAYIVIRSIVQPSAAPKPTNDEVGDVPLGKLLVMIVTSFVPLAVLILAVLGSILFGLATPTEAASIGALGGLLLAAVYRALTWERLRESVYLTLKTTAMVCWLFVGSWTFSSVFSYLGGEQLITEFVTGLNLNTLTFLILAQLIIFLLGWPLEWSEIIIIFVPIFLPLLEIFGVDPLFFGILVALNLQTSFLTPPMAMSAYYLKGIAPPSVQLVQIFKGCMPFLLFVLVAMVLLYNFPQLVYWLPDTIYG</sequence>
<feature type="transmembrane region" description="Helical" evidence="7">
    <location>
        <begin position="85"/>
        <end position="106"/>
    </location>
</feature>
<evidence type="ECO:0000256" key="3">
    <source>
        <dbReference type="ARBA" id="ARBA00022519"/>
    </source>
</evidence>
<comment type="subunit">
    <text evidence="7">The complex comprises the extracytoplasmic solute receptor protein and the two transmembrane proteins.</text>
</comment>
<keyword evidence="3 7" id="KW-0997">Cell inner membrane</keyword>
<gene>
    <name evidence="9" type="ORF">EV698_1055</name>
</gene>
<organism evidence="9 10">
    <name type="scientific">Spiribacter vilamensis</name>
    <dbReference type="NCBI Taxonomy" id="531306"/>
    <lineage>
        <taxon>Bacteria</taxon>
        <taxon>Pseudomonadati</taxon>
        <taxon>Pseudomonadota</taxon>
        <taxon>Gammaproteobacteria</taxon>
        <taxon>Chromatiales</taxon>
        <taxon>Ectothiorhodospiraceae</taxon>
        <taxon>Spiribacter</taxon>
    </lineage>
</organism>
<feature type="transmembrane region" description="Helical" evidence="7">
    <location>
        <begin position="253"/>
        <end position="279"/>
    </location>
</feature>
<evidence type="ECO:0000256" key="2">
    <source>
        <dbReference type="ARBA" id="ARBA00022475"/>
    </source>
</evidence>
<evidence type="ECO:0000256" key="7">
    <source>
        <dbReference type="RuleBase" id="RU369079"/>
    </source>
</evidence>
<dbReference type="InterPro" id="IPR010656">
    <property type="entry name" value="DctM"/>
</dbReference>
<feature type="transmembrane region" description="Helical" evidence="7">
    <location>
        <begin position="132"/>
        <end position="160"/>
    </location>
</feature>
<evidence type="ECO:0000256" key="1">
    <source>
        <dbReference type="ARBA" id="ARBA00004429"/>
    </source>
</evidence>
<dbReference type="PANTHER" id="PTHR33362:SF7">
    <property type="entry name" value="SLL1103 PROTEIN"/>
    <property type="match status" value="1"/>
</dbReference>
<keyword evidence="6 7" id="KW-0472">Membrane</keyword>
<dbReference type="AlphaFoldDB" id="A0A4Q8D0H5"/>
<feature type="transmembrane region" description="Helical" evidence="7">
    <location>
        <begin position="402"/>
        <end position="425"/>
    </location>
</feature>
<comment type="caution">
    <text evidence="9">The sequence shown here is derived from an EMBL/GenBank/DDBJ whole genome shotgun (WGS) entry which is preliminary data.</text>
</comment>
<dbReference type="PANTHER" id="PTHR33362">
    <property type="entry name" value="SIALIC ACID TRAP TRANSPORTER PERMEASE PROTEIN SIAT-RELATED"/>
    <property type="match status" value="1"/>
</dbReference>
<feature type="transmembrane region" description="Helical" evidence="7">
    <location>
        <begin position="172"/>
        <end position="199"/>
    </location>
</feature>
<feature type="transmembrane region" description="Helical" evidence="7">
    <location>
        <begin position="6"/>
        <end position="39"/>
    </location>
</feature>
<dbReference type="PIRSF" id="PIRSF006066">
    <property type="entry name" value="HI0050"/>
    <property type="match status" value="1"/>
</dbReference>
<feature type="transmembrane region" description="Helical" evidence="7">
    <location>
        <begin position="352"/>
        <end position="372"/>
    </location>
</feature>
<evidence type="ECO:0000259" key="8">
    <source>
        <dbReference type="Pfam" id="PF06808"/>
    </source>
</evidence>
<keyword evidence="10" id="KW-1185">Reference proteome</keyword>